<evidence type="ECO:0000256" key="6">
    <source>
        <dbReference type="HAMAP-Rule" id="MF_03231"/>
    </source>
</evidence>
<evidence type="ECO:0000256" key="7">
    <source>
        <dbReference type="SAM" id="MobiDB-lite"/>
    </source>
</evidence>
<feature type="transmembrane region" description="Helical" evidence="8">
    <location>
        <begin position="108"/>
        <end position="126"/>
    </location>
</feature>
<comment type="caution">
    <text evidence="11">The sequence shown here is derived from an EMBL/GenBank/DDBJ whole genome shotgun (WGS) entry which is preliminary data.</text>
</comment>
<reference evidence="12" key="1">
    <citation type="journal article" date="2023" name="Mol. Phylogenet. Evol.">
        <title>Genome-scale phylogeny and comparative genomics of the fungal order Sordariales.</title>
        <authorList>
            <person name="Hensen N."/>
            <person name="Bonometti L."/>
            <person name="Westerberg I."/>
            <person name="Brannstrom I.O."/>
            <person name="Guillou S."/>
            <person name="Cros-Aarteil S."/>
            <person name="Calhoun S."/>
            <person name="Haridas S."/>
            <person name="Kuo A."/>
            <person name="Mondo S."/>
            <person name="Pangilinan J."/>
            <person name="Riley R."/>
            <person name="LaButti K."/>
            <person name="Andreopoulos B."/>
            <person name="Lipzen A."/>
            <person name="Chen C."/>
            <person name="Yan M."/>
            <person name="Daum C."/>
            <person name="Ng V."/>
            <person name="Clum A."/>
            <person name="Steindorff A."/>
            <person name="Ohm R.A."/>
            <person name="Martin F."/>
            <person name="Silar P."/>
            <person name="Natvig D.O."/>
            <person name="Lalanne C."/>
            <person name="Gautier V."/>
            <person name="Ament-Velasquez S.L."/>
            <person name="Kruys A."/>
            <person name="Hutchinson M.I."/>
            <person name="Powell A.J."/>
            <person name="Barry K."/>
            <person name="Miller A.N."/>
            <person name="Grigoriev I.V."/>
            <person name="Debuchy R."/>
            <person name="Gladieux P."/>
            <person name="Hiltunen Thoren M."/>
            <person name="Johannesson H."/>
        </authorList>
    </citation>
    <scope>NUCLEOTIDE SEQUENCE [LARGE SCALE GENOMIC DNA]</scope>
    <source>
        <strain evidence="12">CBS 340.73</strain>
    </source>
</reference>
<dbReference type="PANTHER" id="PTHR38420">
    <property type="entry name" value="AP-4-A PHOSPHORYLASE II"/>
    <property type="match status" value="1"/>
</dbReference>
<feature type="active site" evidence="6">
    <location>
        <position position="297"/>
    </location>
</feature>
<comment type="catalytic activity">
    <reaction evidence="6">
        <text>hexadecanoyl-CoA + H2O = S-hexadecanoyl-4'-phosphopantetheine + adenosine 3',5'-bisphosphate + 2 H(+)</text>
        <dbReference type="Rhea" id="RHEA:50032"/>
        <dbReference type="ChEBI" id="CHEBI:15377"/>
        <dbReference type="ChEBI" id="CHEBI:15378"/>
        <dbReference type="ChEBI" id="CHEBI:57379"/>
        <dbReference type="ChEBI" id="CHEBI:58343"/>
        <dbReference type="ChEBI" id="CHEBI:132018"/>
    </reaction>
</comment>
<dbReference type="EMBL" id="MU853813">
    <property type="protein sequence ID" value="KAK3939306.1"/>
    <property type="molecule type" value="Genomic_DNA"/>
</dbReference>
<organism evidence="11 12">
    <name type="scientific">Diplogelasinospora grovesii</name>
    <dbReference type="NCBI Taxonomy" id="303347"/>
    <lineage>
        <taxon>Eukaryota</taxon>
        <taxon>Fungi</taxon>
        <taxon>Dikarya</taxon>
        <taxon>Ascomycota</taxon>
        <taxon>Pezizomycotina</taxon>
        <taxon>Sordariomycetes</taxon>
        <taxon>Sordariomycetidae</taxon>
        <taxon>Sordariales</taxon>
        <taxon>Diplogelasinosporaceae</taxon>
        <taxon>Diplogelasinospora</taxon>
    </lineage>
</organism>
<dbReference type="InterPro" id="IPR019200">
    <property type="entry name" value="ATP_adenylylTrfase_C"/>
</dbReference>
<feature type="transmembrane region" description="Helical" evidence="8">
    <location>
        <begin position="138"/>
        <end position="159"/>
    </location>
</feature>
<comment type="catalytic activity">
    <reaction evidence="6">
        <text>(5Z,8Z,11Z,14Z)-eicosatetraenoyl-CoA + H2O = S-(5Z,8Z,11Z,14Z-eicosatetraenoyl)-4'-phosphopantetheine + adenosine 3',5'-bisphosphate + 2 H(+)</text>
        <dbReference type="Rhea" id="RHEA:65568"/>
        <dbReference type="ChEBI" id="CHEBI:15377"/>
        <dbReference type="ChEBI" id="CHEBI:15378"/>
        <dbReference type="ChEBI" id="CHEBI:57368"/>
        <dbReference type="ChEBI" id="CHEBI:58343"/>
        <dbReference type="ChEBI" id="CHEBI:156554"/>
    </reaction>
</comment>
<feature type="region of interest" description="Disordered" evidence="7">
    <location>
        <begin position="1"/>
        <end position="21"/>
    </location>
</feature>
<dbReference type="Pfam" id="PF10261">
    <property type="entry name" value="FIT"/>
    <property type="match status" value="1"/>
</dbReference>
<proteinExistence type="inferred from homology"/>
<dbReference type="InterPro" id="IPR046400">
    <property type="entry name" value="SCS3"/>
</dbReference>
<dbReference type="GO" id="GO:0008654">
    <property type="term" value="P:phospholipid biosynthetic process"/>
    <property type="evidence" value="ECO:0007669"/>
    <property type="project" value="UniProtKB-KW"/>
</dbReference>
<comment type="similarity">
    <text evidence="6">Belongs to the FIT family. Fungal FIT2B/SCS3 subfamily.</text>
</comment>
<evidence type="ECO:0000256" key="8">
    <source>
        <dbReference type="SAM" id="Phobius"/>
    </source>
</evidence>
<comment type="catalytic activity">
    <reaction evidence="6">
        <text>an acyl-CoA + H2O = an acyl-4'-phosphopantetheine + adenosine 3',5'-bisphosphate + 2 H(+)</text>
        <dbReference type="Rhea" id="RHEA:50044"/>
        <dbReference type="ChEBI" id="CHEBI:15377"/>
        <dbReference type="ChEBI" id="CHEBI:15378"/>
        <dbReference type="ChEBI" id="CHEBI:58342"/>
        <dbReference type="ChEBI" id="CHEBI:58343"/>
        <dbReference type="ChEBI" id="CHEBI:132023"/>
    </reaction>
</comment>
<name>A0AAN6S4A0_9PEZI</name>
<dbReference type="GO" id="GO:0010945">
    <property type="term" value="F:coenzyme A diphosphatase activity"/>
    <property type="evidence" value="ECO:0007669"/>
    <property type="project" value="InterPro"/>
</dbReference>
<gene>
    <name evidence="6" type="primary">SCS3</name>
    <name evidence="6" type="synonym">FIT2B</name>
    <name evidence="11" type="ORF">QBC46DRAFT_364891</name>
</gene>
<dbReference type="GO" id="GO:0009117">
    <property type="term" value="P:nucleotide metabolic process"/>
    <property type="evidence" value="ECO:0007669"/>
    <property type="project" value="InterPro"/>
</dbReference>
<dbReference type="InterPro" id="IPR036265">
    <property type="entry name" value="HIT-like_sf"/>
</dbReference>
<dbReference type="InterPro" id="IPR045759">
    <property type="entry name" value="Ap4A_phos1/2_N"/>
</dbReference>
<comment type="subcellular location">
    <subcellularLocation>
        <location evidence="1 6">Endoplasmic reticulum membrane</location>
        <topology evidence="1 6">Multi-pass membrane protein</topology>
    </subcellularLocation>
</comment>
<feature type="domain" description="Ap4A phosphorylase 1/2 N-terminal" evidence="10">
    <location>
        <begin position="324"/>
        <end position="480"/>
    </location>
</feature>
<keyword evidence="3 6" id="KW-0256">Endoplasmic reticulum</keyword>
<accession>A0AAN6S4A0</accession>
<sequence length="661" mass="72867">MAASSSPSPLNGSPAPASPATIQTHIPISKTRTQRTNPHLPTPTELALLAAYPALLGFGALFSLVSPETRGAGFDAYTQSYHPQDQHLAPSYFARKDNLLNILFVKRGWFWITVSFFVFIFTHPALQNTERRVRAAMRWGVVTAWWVFVTQWFFGPAIIDRSFRWSGGRCETAEVAVKEGEADTGDVFTAAACKAAGGRWFGGHDISGHVFLLVLGSYFLLQEVGWVVARFGGRNKKVEEERSIVMHDGAVKGADTAVAPEARTDKVHEGLGLGGKFVLTIVGLCGWMLLMTAIYFHTWFEKLTGLLVALMGLYTVYVLPRWKAKANADLLYYPTQVAILHANRIPFQLRFSPALANKPKPPAHIVPKVEAQSTRNDQKPAFDPFDPPQPGLYITSTDPESHILVLNKFAIVPEHFILATKEFKPQTHLLRPDDLAATYSCITSYHENGEELFAFFNSGEHSGASQPHRHVQLLPVERMREGLEASWDDWSVLAEQLLPPQENGAQGTVPFRTFAQRIMIAEEVVTPETLHEIYRGLYRQAWCAAATQGTGFPGGEEEEEEVMGDGPCSISYNLAMTRNVMVLAPRLAEGAAVYGQDGEEVGKLSLNGTVLAGTALVKSQAEWDALRNDPGQLTAVLGKIGLPLVPPDSKRDRGEDMKPHR</sequence>
<dbReference type="SUPFAM" id="SSF54197">
    <property type="entry name" value="HIT-like"/>
    <property type="match status" value="1"/>
</dbReference>
<dbReference type="GO" id="GO:0005789">
    <property type="term" value="C:endoplasmic reticulum membrane"/>
    <property type="evidence" value="ECO:0007669"/>
    <property type="project" value="UniProtKB-SubCell"/>
</dbReference>
<dbReference type="EC" id="3.6.1.-" evidence="6"/>
<dbReference type="InterPro" id="IPR043171">
    <property type="entry name" value="Ap4A_phos1/2-like"/>
</dbReference>
<dbReference type="Gene3D" id="3.30.428.70">
    <property type="match status" value="1"/>
</dbReference>
<dbReference type="GO" id="GO:0140042">
    <property type="term" value="P:lipid droplet formation"/>
    <property type="evidence" value="ECO:0007669"/>
    <property type="project" value="UniProtKB-UniRule"/>
</dbReference>
<dbReference type="HAMAP" id="MF_03231">
    <property type="entry name" value="SCS3"/>
    <property type="match status" value="1"/>
</dbReference>
<feature type="transmembrane region" description="Helical" evidence="8">
    <location>
        <begin position="303"/>
        <end position="320"/>
    </location>
</feature>
<dbReference type="AlphaFoldDB" id="A0AAN6S4A0"/>
<dbReference type="Proteomes" id="UP001303473">
    <property type="component" value="Unassembled WGS sequence"/>
</dbReference>
<keyword evidence="6" id="KW-0444">Lipid biosynthesis</keyword>
<evidence type="ECO:0000313" key="12">
    <source>
        <dbReference type="Proteomes" id="UP001303473"/>
    </source>
</evidence>
<keyword evidence="2 6" id="KW-0812">Transmembrane</keyword>
<keyword evidence="6" id="KW-1208">Phospholipid metabolism</keyword>
<evidence type="ECO:0000256" key="4">
    <source>
        <dbReference type="ARBA" id="ARBA00022989"/>
    </source>
</evidence>
<comment type="function">
    <text evidence="6">Fatty acyl-coenzyme A (CoA) diphosphatase that hydrolyzes fatty acyl-CoA to yield acyl-4'-phosphopantetheine and adenosine 3',5'-bisphosphate. Preferentially hydrolyzes unsaturated long-chain acyl-CoA substrates in the endoplasmic reticulum (ER) lumen. This catalytic activity is required for maintaining ER structure and for lipid droplets (LDs) biogenesis, which are lipid storage organelles involved in maintaining lipid and energy homeostasis. May directly bind to diacylglycerol (DAGs) and triacylglycerol, which is also important for LD biogenesis. May support directional budding of nacent LDs from the ER into the cytosol by reducing DAG levels at sites of LD formation. May play a role in the regulation of cell morphology and cytoskeletal organization. Involved in phospholipid biosynthesis.</text>
</comment>
<dbReference type="PANTHER" id="PTHR38420:SF3">
    <property type="entry name" value="5',5'''-P-1,P-4-TETRAPHOSPHATE PHOSPHORYLASE 2"/>
    <property type="match status" value="1"/>
</dbReference>
<evidence type="ECO:0000259" key="10">
    <source>
        <dbReference type="Pfam" id="PF19327"/>
    </source>
</evidence>
<keyword evidence="12" id="KW-1185">Reference proteome</keyword>
<dbReference type="InterPro" id="IPR009163">
    <property type="entry name" value="Ap4A_phos1/2"/>
</dbReference>
<dbReference type="InterPro" id="IPR019388">
    <property type="entry name" value="FIT"/>
</dbReference>
<feature type="transmembrane region" description="Helical" evidence="8">
    <location>
        <begin position="210"/>
        <end position="229"/>
    </location>
</feature>
<keyword evidence="6" id="KW-0594">Phospholipid biosynthesis</keyword>
<keyword evidence="5 6" id="KW-0472">Membrane</keyword>
<dbReference type="Pfam" id="PF09830">
    <property type="entry name" value="ATP_transf"/>
    <property type="match status" value="1"/>
</dbReference>
<evidence type="ECO:0000259" key="9">
    <source>
        <dbReference type="Pfam" id="PF09830"/>
    </source>
</evidence>
<feature type="active site" evidence="6">
    <location>
        <position position="209"/>
    </location>
</feature>
<dbReference type="GO" id="GO:0005524">
    <property type="term" value="F:ATP binding"/>
    <property type="evidence" value="ECO:0007669"/>
    <property type="project" value="InterPro"/>
</dbReference>
<evidence type="ECO:0000256" key="3">
    <source>
        <dbReference type="ARBA" id="ARBA00022824"/>
    </source>
</evidence>
<feature type="compositionally biased region" description="Polar residues" evidence="7">
    <location>
        <begin position="1"/>
        <end position="11"/>
    </location>
</feature>
<dbReference type="GO" id="GO:0003877">
    <property type="term" value="F:ATP:ADP adenylyltransferase activity"/>
    <property type="evidence" value="ECO:0007669"/>
    <property type="project" value="InterPro"/>
</dbReference>
<evidence type="ECO:0000256" key="2">
    <source>
        <dbReference type="ARBA" id="ARBA00022692"/>
    </source>
</evidence>
<dbReference type="Pfam" id="PF19327">
    <property type="entry name" value="Ap4A_phos_N"/>
    <property type="match status" value="1"/>
</dbReference>
<evidence type="ECO:0000313" key="11">
    <source>
        <dbReference type="EMBL" id="KAK3939306.1"/>
    </source>
</evidence>
<keyword evidence="4 6" id="KW-1133">Transmembrane helix</keyword>
<keyword evidence="6" id="KW-0378">Hydrolase</keyword>
<comment type="catalytic activity">
    <reaction evidence="6">
        <text>(9Z)-octadecenoyl-CoA + H2O = S-(9Z-octadecenoyl)-4'-phosphopantetheine + adenosine 3',5'-bisphosphate + 2 H(+)</text>
        <dbReference type="Rhea" id="RHEA:65564"/>
        <dbReference type="ChEBI" id="CHEBI:15377"/>
        <dbReference type="ChEBI" id="CHEBI:15378"/>
        <dbReference type="ChEBI" id="CHEBI:57387"/>
        <dbReference type="ChEBI" id="CHEBI:58343"/>
        <dbReference type="ChEBI" id="CHEBI:156553"/>
    </reaction>
</comment>
<keyword evidence="6" id="KW-0443">Lipid metabolism</keyword>
<evidence type="ECO:0000256" key="5">
    <source>
        <dbReference type="ARBA" id="ARBA00023136"/>
    </source>
</evidence>
<feature type="transmembrane region" description="Helical" evidence="8">
    <location>
        <begin position="277"/>
        <end position="297"/>
    </location>
</feature>
<evidence type="ECO:0000256" key="1">
    <source>
        <dbReference type="ARBA" id="ARBA00004477"/>
    </source>
</evidence>
<protein>
    <recommendedName>
        <fullName evidence="6">Acyl-coenzyme A diphosphatase SCS3</fullName>
        <ecNumber evidence="6">3.6.1.-</ecNumber>
    </recommendedName>
    <alternativeName>
        <fullName evidence="6">FIT family protein SCS3</fullName>
    </alternativeName>
</protein>
<feature type="domain" description="ATP adenylyltransferase C-terminal" evidence="9">
    <location>
        <begin position="509"/>
        <end position="643"/>
    </location>
</feature>